<protein>
    <submittedName>
        <fullName evidence="1">Uncharacterized protein</fullName>
    </submittedName>
</protein>
<keyword evidence="2" id="KW-1185">Reference proteome</keyword>
<dbReference type="EMBL" id="CATQJA010002710">
    <property type="protein sequence ID" value="CAJ0587630.1"/>
    <property type="molecule type" value="Genomic_DNA"/>
</dbReference>
<organism evidence="1 2">
    <name type="scientific">Mesorhabditis spiculigera</name>
    <dbReference type="NCBI Taxonomy" id="96644"/>
    <lineage>
        <taxon>Eukaryota</taxon>
        <taxon>Metazoa</taxon>
        <taxon>Ecdysozoa</taxon>
        <taxon>Nematoda</taxon>
        <taxon>Chromadorea</taxon>
        <taxon>Rhabditida</taxon>
        <taxon>Rhabditina</taxon>
        <taxon>Rhabditomorpha</taxon>
        <taxon>Rhabditoidea</taxon>
        <taxon>Rhabditidae</taxon>
        <taxon>Mesorhabditinae</taxon>
        <taxon>Mesorhabditis</taxon>
    </lineage>
</organism>
<sequence>MSTHSEDVTCYICSGKPAGYVHDPGKVDVAYPLCKAHARRFYEGAGGHEGCRRPALETYKCIGLAVYLMEERGTNKEVLASLRDRCCCRCTFMLSPLEALQRGHQKKE</sequence>
<name>A0AA36GGR4_9BILA</name>
<evidence type="ECO:0000313" key="2">
    <source>
        <dbReference type="Proteomes" id="UP001177023"/>
    </source>
</evidence>
<comment type="caution">
    <text evidence="1">The sequence shown here is derived from an EMBL/GenBank/DDBJ whole genome shotgun (WGS) entry which is preliminary data.</text>
</comment>
<accession>A0AA36GGR4</accession>
<dbReference type="Proteomes" id="UP001177023">
    <property type="component" value="Unassembled WGS sequence"/>
</dbReference>
<dbReference type="AlphaFoldDB" id="A0AA36GGR4"/>
<gene>
    <name evidence="1" type="ORF">MSPICULIGERA_LOCUS25586</name>
</gene>
<proteinExistence type="predicted"/>
<evidence type="ECO:0000313" key="1">
    <source>
        <dbReference type="EMBL" id="CAJ0587630.1"/>
    </source>
</evidence>
<feature type="non-terminal residue" evidence="1">
    <location>
        <position position="108"/>
    </location>
</feature>
<reference evidence="1" key="1">
    <citation type="submission" date="2023-06" db="EMBL/GenBank/DDBJ databases">
        <authorList>
            <person name="Delattre M."/>
        </authorList>
    </citation>
    <scope>NUCLEOTIDE SEQUENCE</scope>
    <source>
        <strain evidence="1">AF72</strain>
    </source>
</reference>